<evidence type="ECO:0000256" key="6">
    <source>
        <dbReference type="HAMAP-Rule" id="MF_03058"/>
    </source>
</evidence>
<feature type="region of interest" description="Disordered" evidence="7">
    <location>
        <begin position="1"/>
        <end position="34"/>
    </location>
</feature>
<gene>
    <name evidence="8" type="primary">VMA21</name>
    <name evidence="8" type="ORF">BGW38_001074</name>
</gene>
<comment type="function">
    <text evidence="6">Required for the assembly of the V0 complex of the vacuolar ATPase (V-ATPase) in the endoplasmic reticulum.</text>
</comment>
<evidence type="ECO:0000256" key="5">
    <source>
        <dbReference type="ARBA" id="ARBA00023329"/>
    </source>
</evidence>
<evidence type="ECO:0000256" key="7">
    <source>
        <dbReference type="SAM" id="MobiDB-lite"/>
    </source>
</evidence>
<feature type="short sequence motif" description="Prevents secretion from ER" evidence="6">
    <location>
        <begin position="108"/>
        <end position="111"/>
    </location>
</feature>
<comment type="similarity">
    <text evidence="6">Belongs to the VMA21 family.</text>
</comment>
<dbReference type="GO" id="GO:0012507">
    <property type="term" value="C:ER to Golgi transport vesicle membrane"/>
    <property type="evidence" value="ECO:0007669"/>
    <property type="project" value="UniProtKB-SubCell"/>
</dbReference>
<evidence type="ECO:0000313" key="8">
    <source>
        <dbReference type="EMBL" id="KAF9581789.1"/>
    </source>
</evidence>
<accession>A0A9P6FUK7</accession>
<keyword evidence="3 6" id="KW-1133">Transmembrane helix</keyword>
<feature type="compositionally biased region" description="Low complexity" evidence="7">
    <location>
        <begin position="8"/>
        <end position="26"/>
    </location>
</feature>
<evidence type="ECO:0000313" key="9">
    <source>
        <dbReference type="Proteomes" id="UP000780801"/>
    </source>
</evidence>
<feature type="transmembrane region" description="Helical" evidence="6">
    <location>
        <begin position="72"/>
        <end position="94"/>
    </location>
</feature>
<keyword evidence="4 6" id="KW-0472">Membrane</keyword>
<dbReference type="Pfam" id="PF09446">
    <property type="entry name" value="VMA21"/>
    <property type="match status" value="1"/>
</dbReference>
<evidence type="ECO:0000256" key="1">
    <source>
        <dbReference type="ARBA" id="ARBA00022692"/>
    </source>
</evidence>
<keyword evidence="1 6" id="KW-0812">Transmembrane</keyword>
<dbReference type="EMBL" id="JAABOA010001322">
    <property type="protein sequence ID" value="KAF9581789.1"/>
    <property type="molecule type" value="Genomic_DNA"/>
</dbReference>
<evidence type="ECO:0000256" key="2">
    <source>
        <dbReference type="ARBA" id="ARBA00022824"/>
    </source>
</evidence>
<dbReference type="PANTHER" id="PTHR31792:SF3">
    <property type="entry name" value="VACUOLAR ATPASE ASSEMBLY INTEGRAL MEMBRANE PROTEIN VMA21"/>
    <property type="match status" value="1"/>
</dbReference>
<keyword evidence="2 6" id="KW-0256">Endoplasmic reticulum</keyword>
<comment type="caution">
    <text evidence="8">The sequence shown here is derived from an EMBL/GenBank/DDBJ whole genome shotgun (WGS) entry which is preliminary data.</text>
</comment>
<protein>
    <submittedName>
        <fullName evidence="8">Vacuolar ATPase assembly integral membrane protein vma21</fullName>
    </submittedName>
</protein>
<dbReference type="Proteomes" id="UP000780801">
    <property type="component" value="Unassembled WGS sequence"/>
</dbReference>
<dbReference type="GO" id="GO:0070072">
    <property type="term" value="P:vacuolar proton-transporting V-type ATPase complex assembly"/>
    <property type="evidence" value="ECO:0007669"/>
    <property type="project" value="UniProtKB-UniRule"/>
</dbReference>
<dbReference type="InterPro" id="IPR019013">
    <property type="entry name" value="Vma21"/>
</dbReference>
<keyword evidence="9" id="KW-1185">Reference proteome</keyword>
<dbReference type="AlphaFoldDB" id="A0A9P6FUK7"/>
<evidence type="ECO:0000256" key="4">
    <source>
        <dbReference type="ARBA" id="ARBA00023136"/>
    </source>
</evidence>
<comment type="subcellular location">
    <subcellularLocation>
        <location evidence="6">Endoplasmic reticulum membrane</location>
        <topology evidence="6">Multi-pass membrane protein</topology>
    </subcellularLocation>
    <subcellularLocation>
        <location evidence="6">Endoplasmic reticulum-Golgi intermediate compartment membrane</location>
        <topology evidence="6">Multi-pass membrane protein</topology>
    </subcellularLocation>
    <subcellularLocation>
        <location evidence="6">Cytoplasmic vesicle</location>
        <location evidence="6">COPII-coated vesicle membrane</location>
        <topology evidence="6">Multi-pass membrane protein</topology>
    </subcellularLocation>
</comment>
<name>A0A9P6FUK7_9FUNG</name>
<dbReference type="HAMAP" id="MF_03058">
    <property type="entry name" value="VMA21"/>
    <property type="match status" value="1"/>
</dbReference>
<keyword evidence="5 6" id="KW-0968">Cytoplasmic vesicle</keyword>
<reference evidence="8" key="1">
    <citation type="journal article" date="2020" name="Fungal Divers.">
        <title>Resolving the Mortierellaceae phylogeny through synthesis of multi-gene phylogenetics and phylogenomics.</title>
        <authorList>
            <person name="Vandepol N."/>
            <person name="Liber J."/>
            <person name="Desiro A."/>
            <person name="Na H."/>
            <person name="Kennedy M."/>
            <person name="Barry K."/>
            <person name="Grigoriev I.V."/>
            <person name="Miller A.N."/>
            <person name="O'Donnell K."/>
            <person name="Stajich J.E."/>
            <person name="Bonito G."/>
        </authorList>
    </citation>
    <scope>NUCLEOTIDE SEQUENCE</scope>
    <source>
        <strain evidence="8">KOD1015</strain>
    </source>
</reference>
<dbReference type="GO" id="GO:0033116">
    <property type="term" value="C:endoplasmic reticulum-Golgi intermediate compartment membrane"/>
    <property type="evidence" value="ECO:0007669"/>
    <property type="project" value="UniProtKB-SubCell"/>
</dbReference>
<dbReference type="PANTHER" id="PTHR31792">
    <property type="entry name" value="VACUOLAR ATPASE ASSEMBLY INTEGRAL MEMBRANE PROTEIN VMA21"/>
    <property type="match status" value="1"/>
</dbReference>
<sequence length="111" mass="11368">MSSRGKAAESSTASASTSDHSSTNSAPAPTKSANVSSSVVAKLAFFTGAMVIVPIGTYFVSLNKFFEGNATYAGICAAVMANVVLIAYVIAAVLEDSQTGRNPVSSKKKQQ</sequence>
<feature type="transmembrane region" description="Helical" evidence="6">
    <location>
        <begin position="39"/>
        <end position="60"/>
    </location>
</feature>
<dbReference type="OrthoDB" id="160405at2759"/>
<organism evidence="8 9">
    <name type="scientific">Lunasporangiospora selenospora</name>
    <dbReference type="NCBI Taxonomy" id="979761"/>
    <lineage>
        <taxon>Eukaryota</taxon>
        <taxon>Fungi</taxon>
        <taxon>Fungi incertae sedis</taxon>
        <taxon>Mucoromycota</taxon>
        <taxon>Mortierellomycotina</taxon>
        <taxon>Mortierellomycetes</taxon>
        <taxon>Mortierellales</taxon>
        <taxon>Mortierellaceae</taxon>
        <taxon>Lunasporangiospora</taxon>
    </lineage>
</organism>
<evidence type="ECO:0000256" key="3">
    <source>
        <dbReference type="ARBA" id="ARBA00022989"/>
    </source>
</evidence>
<proteinExistence type="inferred from homology"/>
<dbReference type="GO" id="GO:0005789">
    <property type="term" value="C:endoplasmic reticulum membrane"/>
    <property type="evidence" value="ECO:0007669"/>
    <property type="project" value="UniProtKB-SubCell"/>
</dbReference>